<accession>A0A6C0I8M7</accession>
<evidence type="ECO:0000313" key="1">
    <source>
        <dbReference type="EMBL" id="QHT89109.1"/>
    </source>
</evidence>
<protein>
    <submittedName>
        <fullName evidence="1">Uncharacterized protein</fullName>
    </submittedName>
</protein>
<name>A0A6C0I8M7_9ZZZZ</name>
<dbReference type="AlphaFoldDB" id="A0A6C0I8M7"/>
<dbReference type="EMBL" id="MN740136">
    <property type="protein sequence ID" value="QHT89109.1"/>
    <property type="molecule type" value="Genomic_DNA"/>
</dbReference>
<organism evidence="1">
    <name type="scientific">viral metagenome</name>
    <dbReference type="NCBI Taxonomy" id="1070528"/>
    <lineage>
        <taxon>unclassified sequences</taxon>
        <taxon>metagenomes</taxon>
        <taxon>organismal metagenomes</taxon>
    </lineage>
</organism>
<proteinExistence type="predicted"/>
<reference evidence="1" key="1">
    <citation type="journal article" date="2020" name="Nature">
        <title>Giant virus diversity and host interactions through global metagenomics.</title>
        <authorList>
            <person name="Schulz F."/>
            <person name="Roux S."/>
            <person name="Paez-Espino D."/>
            <person name="Jungbluth S."/>
            <person name="Walsh D.A."/>
            <person name="Denef V.J."/>
            <person name="McMahon K.D."/>
            <person name="Konstantinidis K.T."/>
            <person name="Eloe-Fadrosh E.A."/>
            <person name="Kyrpides N.C."/>
            <person name="Woyke T."/>
        </authorList>
    </citation>
    <scope>NUCLEOTIDE SEQUENCE</scope>
    <source>
        <strain evidence="1">GVMAG-M-3300023184-53</strain>
    </source>
</reference>
<sequence>MQCSSKNQLIVLIILVFVAILLVNTLKASFNSTDIKPLAVRFRFKDKLADPSIVTINDANTTDITNIYSGCTFIDTRNPQLGAKCPCNFRLETIIIFDLTKVTDVNQILLSSTRRDISRPYQNVTTDFTYDNLISYNLYDDPTKICYIGLKTQSVYTKDLIIYQDGDTCEGGCYIPDDYICSNCAITKKCDKTTIMCTGPAWPPPT</sequence>